<evidence type="ECO:0000313" key="5">
    <source>
        <dbReference type="EMBL" id="MDO1446673.1"/>
    </source>
</evidence>
<dbReference type="EMBL" id="JAUKPO010000004">
    <property type="protein sequence ID" value="MDO1446673.1"/>
    <property type="molecule type" value="Genomic_DNA"/>
</dbReference>
<dbReference type="InterPro" id="IPR006638">
    <property type="entry name" value="Elp3/MiaA/NifB-like_rSAM"/>
</dbReference>
<protein>
    <submittedName>
        <fullName evidence="5">PA0069 family radical SAM protein</fullName>
    </submittedName>
</protein>
<dbReference type="Pfam" id="PF04055">
    <property type="entry name" value="Radical_SAM"/>
    <property type="match status" value="1"/>
</dbReference>
<evidence type="ECO:0000259" key="4">
    <source>
        <dbReference type="SMART" id="SM00729"/>
    </source>
</evidence>
<evidence type="ECO:0000256" key="3">
    <source>
        <dbReference type="ARBA" id="ARBA00023014"/>
    </source>
</evidence>
<evidence type="ECO:0000256" key="1">
    <source>
        <dbReference type="ARBA" id="ARBA00022723"/>
    </source>
</evidence>
<name>A0ABT8R3K6_9BACT</name>
<dbReference type="SUPFAM" id="SSF102114">
    <property type="entry name" value="Radical SAM enzymes"/>
    <property type="match status" value="1"/>
</dbReference>
<dbReference type="SFLD" id="SFLDG01084">
    <property type="entry name" value="Uncharacterised_Radical_SAM_Su"/>
    <property type="match status" value="1"/>
</dbReference>
<evidence type="ECO:0000256" key="2">
    <source>
        <dbReference type="ARBA" id="ARBA00023004"/>
    </source>
</evidence>
<keyword evidence="3" id="KW-0411">Iron-sulfur</keyword>
<dbReference type="NCBIfam" id="NF033668">
    <property type="entry name" value="rSAM_PA0069"/>
    <property type="match status" value="1"/>
</dbReference>
<dbReference type="SMART" id="SM00729">
    <property type="entry name" value="Elp3"/>
    <property type="match status" value="1"/>
</dbReference>
<reference evidence="5" key="1">
    <citation type="submission" date="2023-07" db="EMBL/GenBank/DDBJ databases">
        <title>The genome sequence of Rhodocytophaga aerolata KACC 12507.</title>
        <authorList>
            <person name="Zhang X."/>
        </authorList>
    </citation>
    <scope>NUCLEOTIDE SEQUENCE</scope>
    <source>
        <strain evidence="5">KACC 12507</strain>
    </source>
</reference>
<dbReference type="Proteomes" id="UP001168528">
    <property type="component" value="Unassembled WGS sequence"/>
</dbReference>
<dbReference type="CDD" id="cd01335">
    <property type="entry name" value="Radical_SAM"/>
    <property type="match status" value="1"/>
</dbReference>
<evidence type="ECO:0000313" key="6">
    <source>
        <dbReference type="Proteomes" id="UP001168528"/>
    </source>
</evidence>
<dbReference type="PANTHER" id="PTHR43432:SF3">
    <property type="entry name" value="SLR0285 PROTEIN"/>
    <property type="match status" value="1"/>
</dbReference>
<sequence length="349" mass="39212">MNYHKGRGAQINTGIKFSETQTGHIHLEGIDEETEGSSKTELLYEHPKKIVNTIESPDLYAMRSVNPYQGCEHGCIYCYARNSHEFWGYSAGLDFERKIIVKQQAASVLEQEFLKKTWKPAPISLSGNTDCYQPVERKLEITRSLLKVFVKYAHPVSIITKNSLVLRDIDLLQELAKNNLVHVYISITSLDEAIRMKMEPRTATAKNRLQTVQKLTESSIPVGVMVAPLIPSLNHMETPGIIKAAADHGAITAGYTVVRLNGAVQEIFQDWLHKNFPDRATKVWNQIAELHGGQVNDSQWGRRMVGEGVLAQSIAQLFSVAKQKYMKGGQMPPYDLTKFQRGGNLNLFS</sequence>
<keyword evidence="1" id="KW-0479">Metal-binding</keyword>
<dbReference type="PANTHER" id="PTHR43432">
    <property type="entry name" value="SLR0285 PROTEIN"/>
    <property type="match status" value="1"/>
</dbReference>
<dbReference type="SFLD" id="SFLDS00029">
    <property type="entry name" value="Radical_SAM"/>
    <property type="match status" value="1"/>
</dbReference>
<proteinExistence type="predicted"/>
<keyword evidence="2" id="KW-0408">Iron</keyword>
<organism evidence="5 6">
    <name type="scientific">Rhodocytophaga aerolata</name>
    <dbReference type="NCBI Taxonomy" id="455078"/>
    <lineage>
        <taxon>Bacteria</taxon>
        <taxon>Pseudomonadati</taxon>
        <taxon>Bacteroidota</taxon>
        <taxon>Cytophagia</taxon>
        <taxon>Cytophagales</taxon>
        <taxon>Rhodocytophagaceae</taxon>
        <taxon>Rhodocytophaga</taxon>
    </lineage>
</organism>
<feature type="domain" description="Elp3/MiaA/NifB-like radical SAM core" evidence="4">
    <location>
        <begin position="61"/>
        <end position="289"/>
    </location>
</feature>
<accession>A0ABT8R3K6</accession>
<keyword evidence="6" id="KW-1185">Reference proteome</keyword>
<dbReference type="InterPro" id="IPR058240">
    <property type="entry name" value="rSAM_sf"/>
</dbReference>
<dbReference type="Gene3D" id="3.80.30.30">
    <property type="match status" value="1"/>
</dbReference>
<dbReference type="InterPro" id="IPR007197">
    <property type="entry name" value="rSAM"/>
</dbReference>
<gene>
    <name evidence="5" type="ORF">Q0590_10450</name>
</gene>
<dbReference type="RefSeq" id="WP_302037470.1">
    <property type="nucleotide sequence ID" value="NZ_JAUKPO010000004.1"/>
</dbReference>
<dbReference type="InterPro" id="IPR040086">
    <property type="entry name" value="MJ0683-like"/>
</dbReference>
<comment type="caution">
    <text evidence="5">The sequence shown here is derived from an EMBL/GenBank/DDBJ whole genome shotgun (WGS) entry which is preliminary data.</text>
</comment>